<dbReference type="Pfam" id="PF09011">
    <property type="entry name" value="HMG_box_2"/>
    <property type="match status" value="1"/>
</dbReference>
<keyword evidence="2" id="KW-0539">Nucleus</keyword>
<evidence type="ECO:0000313" key="7">
    <source>
        <dbReference type="Proteomes" id="UP000014760"/>
    </source>
</evidence>
<evidence type="ECO:0000256" key="2">
    <source>
        <dbReference type="PROSITE-ProRule" id="PRU00267"/>
    </source>
</evidence>
<feature type="compositionally biased region" description="Basic and acidic residues" evidence="3">
    <location>
        <begin position="149"/>
        <end position="161"/>
    </location>
</feature>
<dbReference type="STRING" id="283909.R7V192"/>
<dbReference type="Gene3D" id="1.10.30.10">
    <property type="entry name" value="High mobility group box domain"/>
    <property type="match status" value="2"/>
</dbReference>
<feature type="domain" description="HMG box" evidence="4">
    <location>
        <begin position="23"/>
        <end position="92"/>
    </location>
</feature>
<feature type="DNA-binding region" description="HMG box" evidence="2">
    <location>
        <begin position="99"/>
        <end position="165"/>
    </location>
</feature>
<feature type="compositionally biased region" description="Acidic residues" evidence="3">
    <location>
        <begin position="179"/>
        <end position="196"/>
    </location>
</feature>
<dbReference type="GO" id="GO:0005634">
    <property type="term" value="C:nucleus"/>
    <property type="evidence" value="ECO:0007669"/>
    <property type="project" value="UniProtKB-UniRule"/>
</dbReference>
<dbReference type="EMBL" id="KB296055">
    <property type="protein sequence ID" value="ELU12309.1"/>
    <property type="molecule type" value="Genomic_DNA"/>
</dbReference>
<protein>
    <recommendedName>
        <fullName evidence="4">HMG box domain-containing protein</fullName>
    </recommendedName>
</protein>
<dbReference type="GO" id="GO:0006357">
    <property type="term" value="P:regulation of transcription by RNA polymerase II"/>
    <property type="evidence" value="ECO:0007669"/>
    <property type="project" value="TreeGrafter"/>
</dbReference>
<reference evidence="5 7" key="2">
    <citation type="journal article" date="2013" name="Nature">
        <title>Insights into bilaterian evolution from three spiralian genomes.</title>
        <authorList>
            <person name="Simakov O."/>
            <person name="Marletaz F."/>
            <person name="Cho S.J."/>
            <person name="Edsinger-Gonzales E."/>
            <person name="Havlak P."/>
            <person name="Hellsten U."/>
            <person name="Kuo D.H."/>
            <person name="Larsson T."/>
            <person name="Lv J."/>
            <person name="Arendt D."/>
            <person name="Savage R."/>
            <person name="Osoegawa K."/>
            <person name="de Jong P."/>
            <person name="Grimwood J."/>
            <person name="Chapman J.A."/>
            <person name="Shapiro H."/>
            <person name="Aerts A."/>
            <person name="Otillar R.P."/>
            <person name="Terry A.Y."/>
            <person name="Boore J.L."/>
            <person name="Grigoriev I.V."/>
            <person name="Lindberg D.R."/>
            <person name="Seaver E.C."/>
            <person name="Weisblat D.A."/>
            <person name="Putnam N.H."/>
            <person name="Rokhsar D.S."/>
        </authorList>
    </citation>
    <scope>NUCLEOTIDE SEQUENCE</scope>
    <source>
        <strain evidence="5 7">I ESC-2004</strain>
    </source>
</reference>
<dbReference type="CDD" id="cd21978">
    <property type="entry name" value="HMG-box_HMGB_rpt1"/>
    <property type="match status" value="1"/>
</dbReference>
<dbReference type="EMBL" id="AMQN01005431">
    <property type="status" value="NOT_ANNOTATED_CDS"/>
    <property type="molecule type" value="Genomic_DNA"/>
</dbReference>
<dbReference type="AlphaFoldDB" id="R7V192"/>
<dbReference type="HOGENOM" id="CLU_082854_0_2_1"/>
<keyword evidence="7" id="KW-1185">Reference proteome</keyword>
<dbReference type="PROSITE" id="PS50118">
    <property type="entry name" value="HMG_BOX_2"/>
    <property type="match status" value="2"/>
</dbReference>
<feature type="region of interest" description="Disordered" evidence="3">
    <location>
        <begin position="149"/>
        <end position="196"/>
    </location>
</feature>
<dbReference type="PANTHER" id="PTHR48112">
    <property type="entry name" value="HIGH MOBILITY GROUP PROTEIN DSP1"/>
    <property type="match status" value="1"/>
</dbReference>
<dbReference type="OrthoDB" id="1919336at2759"/>
<feature type="non-terminal residue" evidence="5">
    <location>
        <position position="196"/>
    </location>
</feature>
<sequence>LGRPKGATTKGGKRKKNKDPNRPKRPTSAYFFYVAHCRAECEKRGERITRVAQWTKEISQVWREMTPEDRKGFDAKAVVDKARYEEQMNRYKGRDKNRPKRPQSAYFLWLAGFRTRMKDKIPVNKELLRAAGEHWKRLTEVEKAPYEQMAEGERRKYEEAMRQYNMPPSRNGGPPGGPEDSEEEYDDDEYTDEEEE</sequence>
<evidence type="ECO:0000313" key="5">
    <source>
        <dbReference type="EMBL" id="ELU12309.1"/>
    </source>
</evidence>
<dbReference type="InterPro" id="IPR009071">
    <property type="entry name" value="HMG_box_dom"/>
</dbReference>
<reference evidence="6" key="3">
    <citation type="submission" date="2015-06" db="UniProtKB">
        <authorList>
            <consortium name="EnsemblMetazoa"/>
        </authorList>
    </citation>
    <scope>IDENTIFICATION</scope>
</reference>
<dbReference type="SUPFAM" id="SSF47095">
    <property type="entry name" value="HMG-box"/>
    <property type="match status" value="2"/>
</dbReference>
<dbReference type="CDD" id="cd22005">
    <property type="entry name" value="HMG-box_AtHMGB1-like"/>
    <property type="match status" value="1"/>
</dbReference>
<dbReference type="InterPro" id="IPR036910">
    <property type="entry name" value="HMG_box_dom_sf"/>
</dbReference>
<feature type="DNA-binding region" description="HMG box" evidence="2">
    <location>
        <begin position="23"/>
        <end position="92"/>
    </location>
</feature>
<keyword evidence="1 2" id="KW-0238">DNA-binding</keyword>
<dbReference type="GO" id="GO:0003677">
    <property type="term" value="F:DNA binding"/>
    <property type="evidence" value="ECO:0007669"/>
    <property type="project" value="UniProtKB-UniRule"/>
</dbReference>
<evidence type="ECO:0000313" key="6">
    <source>
        <dbReference type="EnsemblMetazoa" id="CapteP56147"/>
    </source>
</evidence>
<feature type="non-terminal residue" evidence="5">
    <location>
        <position position="1"/>
    </location>
</feature>
<feature type="compositionally biased region" description="Low complexity" evidence="3">
    <location>
        <begin position="1"/>
        <end position="10"/>
    </location>
</feature>
<gene>
    <name evidence="5" type="ORF">CAPTEDRAFT_56147</name>
</gene>
<dbReference type="PANTHER" id="PTHR48112:SF22">
    <property type="entry name" value="MITOCHONDRIAL TRANSCRIPTION FACTOR A, ISOFORM B"/>
    <property type="match status" value="1"/>
</dbReference>
<dbReference type="Proteomes" id="UP000014760">
    <property type="component" value="Unassembled WGS sequence"/>
</dbReference>
<evidence type="ECO:0000256" key="1">
    <source>
        <dbReference type="ARBA" id="ARBA00023125"/>
    </source>
</evidence>
<feature type="region of interest" description="Disordered" evidence="3">
    <location>
        <begin position="1"/>
        <end position="27"/>
    </location>
</feature>
<evidence type="ECO:0000259" key="4">
    <source>
        <dbReference type="PROSITE" id="PS50118"/>
    </source>
</evidence>
<name>R7V192_CAPTE</name>
<accession>R7V192</accession>
<feature type="domain" description="HMG box" evidence="4">
    <location>
        <begin position="99"/>
        <end position="165"/>
    </location>
</feature>
<dbReference type="Pfam" id="PF00505">
    <property type="entry name" value="HMG_box"/>
    <property type="match status" value="1"/>
</dbReference>
<organism evidence="5">
    <name type="scientific">Capitella teleta</name>
    <name type="common">Polychaete worm</name>
    <dbReference type="NCBI Taxonomy" id="283909"/>
    <lineage>
        <taxon>Eukaryota</taxon>
        <taxon>Metazoa</taxon>
        <taxon>Spiralia</taxon>
        <taxon>Lophotrochozoa</taxon>
        <taxon>Annelida</taxon>
        <taxon>Polychaeta</taxon>
        <taxon>Sedentaria</taxon>
        <taxon>Scolecida</taxon>
        <taxon>Capitellidae</taxon>
        <taxon>Capitella</taxon>
    </lineage>
</organism>
<dbReference type="SMART" id="SM00398">
    <property type="entry name" value="HMG"/>
    <property type="match status" value="2"/>
</dbReference>
<reference evidence="7" key="1">
    <citation type="submission" date="2012-12" db="EMBL/GenBank/DDBJ databases">
        <authorList>
            <person name="Hellsten U."/>
            <person name="Grimwood J."/>
            <person name="Chapman J.A."/>
            <person name="Shapiro H."/>
            <person name="Aerts A."/>
            <person name="Otillar R.P."/>
            <person name="Terry A.Y."/>
            <person name="Boore J.L."/>
            <person name="Simakov O."/>
            <person name="Marletaz F."/>
            <person name="Cho S.-J."/>
            <person name="Edsinger-Gonzales E."/>
            <person name="Havlak P."/>
            <person name="Kuo D.-H."/>
            <person name="Larsson T."/>
            <person name="Lv J."/>
            <person name="Arendt D."/>
            <person name="Savage R."/>
            <person name="Osoegawa K."/>
            <person name="de Jong P."/>
            <person name="Lindberg D.R."/>
            <person name="Seaver E.C."/>
            <person name="Weisblat D.A."/>
            <person name="Putnam N.H."/>
            <person name="Grigoriev I.V."/>
            <person name="Rokhsar D.S."/>
        </authorList>
    </citation>
    <scope>NUCLEOTIDE SEQUENCE</scope>
    <source>
        <strain evidence="7">I ESC-2004</strain>
    </source>
</reference>
<dbReference type="OMA" id="EMAIYKG"/>
<evidence type="ECO:0000256" key="3">
    <source>
        <dbReference type="SAM" id="MobiDB-lite"/>
    </source>
</evidence>
<dbReference type="InterPro" id="IPR050342">
    <property type="entry name" value="HMGB"/>
</dbReference>
<dbReference type="EnsemblMetazoa" id="CapteT56147">
    <property type="protein sequence ID" value="CapteP56147"/>
    <property type="gene ID" value="CapteG56147"/>
</dbReference>
<proteinExistence type="predicted"/>